<dbReference type="SMART" id="SM00382">
    <property type="entry name" value="AAA"/>
    <property type="match status" value="1"/>
</dbReference>
<dbReference type="GO" id="GO:0016887">
    <property type="term" value="F:ATP hydrolysis activity"/>
    <property type="evidence" value="ECO:0007669"/>
    <property type="project" value="InterPro"/>
</dbReference>
<dbReference type="PANTHER" id="PTHR46743">
    <property type="entry name" value="TEICHOIC ACIDS EXPORT ATP-BINDING PROTEIN TAGH"/>
    <property type="match status" value="1"/>
</dbReference>
<dbReference type="PANTHER" id="PTHR46743:SF2">
    <property type="entry name" value="TEICHOIC ACIDS EXPORT ATP-BINDING PROTEIN TAGH"/>
    <property type="match status" value="1"/>
</dbReference>
<evidence type="ECO:0000313" key="6">
    <source>
        <dbReference type="EMBL" id="OOV86966.1"/>
    </source>
</evidence>
<name>A0A1T1HB06_OCELI</name>
<comment type="similarity">
    <text evidence="1">Belongs to the ABC transporter superfamily.</text>
</comment>
<evidence type="ECO:0000256" key="2">
    <source>
        <dbReference type="ARBA" id="ARBA00022448"/>
    </source>
</evidence>
<dbReference type="AlphaFoldDB" id="A0A1T1HB06"/>
<comment type="caution">
    <text evidence="6">The sequence shown here is derived from an EMBL/GenBank/DDBJ whole genome shotgun (WGS) entry which is preliminary data.</text>
</comment>
<accession>A0A1T1HB06</accession>
<sequence length="402" mass="43718">MSSDSIIELTDVGKTYRLYRKPSDRLLESLPFVKQKSDSFVALKPLSLKIGKGEVIGLLGRNGAGKSTLLQLICGTLQPSSGTLNVQGRIAALLELGSGFNPEFTGRENVFLNGAILGLGRKELEDRFEEIHAFSEIGDAIDQPVKTYSSGMFVRLAFAVAVCVDPDILVIDEALSVGDGAFAKKSFDRIMRLKESGKTILFCSHNLYQVEAICNRAIWLHQGEVIAQGVPADVINKYESYLYGIDQGDTGVPAPEVAPGNDRPQFKTVQITLDDQPATQTQVPVGVTGQSCLQVTVSWKGGDGYPSPSFAATLHSADGKLIASAGSHIDQPDCQGQSAEKELTLTLPQLPLLKGEYWVEVYLLCEQGIMFYDQQIPAARFKMDSSVCALEQGVFHIPRQWS</sequence>
<keyword evidence="3" id="KW-0547">Nucleotide-binding</keyword>
<evidence type="ECO:0000313" key="7">
    <source>
        <dbReference type="Proteomes" id="UP000190064"/>
    </source>
</evidence>
<dbReference type="InterPro" id="IPR003593">
    <property type="entry name" value="AAA+_ATPase"/>
</dbReference>
<evidence type="ECO:0000256" key="3">
    <source>
        <dbReference type="ARBA" id="ARBA00022741"/>
    </source>
</evidence>
<dbReference type="GO" id="GO:0140359">
    <property type="term" value="F:ABC-type transporter activity"/>
    <property type="evidence" value="ECO:0007669"/>
    <property type="project" value="InterPro"/>
</dbReference>
<keyword evidence="4" id="KW-0067">ATP-binding</keyword>
<evidence type="ECO:0000259" key="5">
    <source>
        <dbReference type="PROSITE" id="PS50893"/>
    </source>
</evidence>
<dbReference type="GO" id="GO:0016020">
    <property type="term" value="C:membrane"/>
    <property type="evidence" value="ECO:0007669"/>
    <property type="project" value="InterPro"/>
</dbReference>
<dbReference type="InterPro" id="IPR015860">
    <property type="entry name" value="ABC_transpr_TagH-like"/>
</dbReference>
<evidence type="ECO:0000256" key="1">
    <source>
        <dbReference type="ARBA" id="ARBA00005417"/>
    </source>
</evidence>
<dbReference type="EMBL" id="MTSD02000003">
    <property type="protein sequence ID" value="OOV86966.1"/>
    <property type="molecule type" value="Genomic_DNA"/>
</dbReference>
<dbReference type="InterPro" id="IPR003439">
    <property type="entry name" value="ABC_transporter-like_ATP-bd"/>
</dbReference>
<reference evidence="6" key="1">
    <citation type="submission" date="2017-02" db="EMBL/GenBank/DDBJ databases">
        <title>Draft Genome Sequence of the Salt Water Bacterium Oceanospirillum linum ATCC 11336.</title>
        <authorList>
            <person name="Trachtenberg A.M."/>
            <person name="Carney J.G."/>
            <person name="Linnane J.D."/>
            <person name="Rheaume B.A."/>
            <person name="Pitts N.L."/>
            <person name="Mykles D.L."/>
            <person name="Maclea K.S."/>
        </authorList>
    </citation>
    <scope>NUCLEOTIDE SEQUENCE [LARGE SCALE GENOMIC DNA]</scope>
    <source>
        <strain evidence="6">ATCC 11336</strain>
    </source>
</reference>
<keyword evidence="2" id="KW-0813">Transport</keyword>
<organism evidence="6 7">
    <name type="scientific">Oceanospirillum linum</name>
    <dbReference type="NCBI Taxonomy" id="966"/>
    <lineage>
        <taxon>Bacteria</taxon>
        <taxon>Pseudomonadati</taxon>
        <taxon>Pseudomonadota</taxon>
        <taxon>Gammaproteobacteria</taxon>
        <taxon>Oceanospirillales</taxon>
        <taxon>Oceanospirillaceae</taxon>
        <taxon>Oceanospirillum</taxon>
    </lineage>
</organism>
<feature type="domain" description="ABC transporter" evidence="5">
    <location>
        <begin position="7"/>
        <end position="247"/>
    </location>
</feature>
<proteinExistence type="inferred from homology"/>
<evidence type="ECO:0000256" key="4">
    <source>
        <dbReference type="ARBA" id="ARBA00022840"/>
    </source>
</evidence>
<protein>
    <recommendedName>
        <fullName evidence="5">ABC transporter domain-containing protein</fullName>
    </recommendedName>
</protein>
<dbReference type="InterPro" id="IPR027417">
    <property type="entry name" value="P-loop_NTPase"/>
</dbReference>
<dbReference type="InterPro" id="IPR050683">
    <property type="entry name" value="Bact_Polysacc_Export_ATP-bd"/>
</dbReference>
<dbReference type="Pfam" id="PF00005">
    <property type="entry name" value="ABC_tran"/>
    <property type="match status" value="1"/>
</dbReference>
<dbReference type="PROSITE" id="PS00211">
    <property type="entry name" value="ABC_TRANSPORTER_1"/>
    <property type="match status" value="1"/>
</dbReference>
<dbReference type="STRING" id="966.BTA35_0208050"/>
<dbReference type="RefSeq" id="WP_078319320.1">
    <property type="nucleotide sequence ID" value="NZ_FXTS01000003.1"/>
</dbReference>
<dbReference type="GO" id="GO:0005524">
    <property type="term" value="F:ATP binding"/>
    <property type="evidence" value="ECO:0007669"/>
    <property type="project" value="UniProtKB-KW"/>
</dbReference>
<dbReference type="PROSITE" id="PS50893">
    <property type="entry name" value="ABC_TRANSPORTER_2"/>
    <property type="match status" value="1"/>
</dbReference>
<keyword evidence="7" id="KW-1185">Reference proteome</keyword>
<dbReference type="Proteomes" id="UP000190064">
    <property type="component" value="Unassembled WGS sequence"/>
</dbReference>
<dbReference type="InterPro" id="IPR017871">
    <property type="entry name" value="ABC_transporter-like_CS"/>
</dbReference>
<dbReference type="Gene3D" id="3.40.50.300">
    <property type="entry name" value="P-loop containing nucleotide triphosphate hydrolases"/>
    <property type="match status" value="1"/>
</dbReference>
<dbReference type="CDD" id="cd03220">
    <property type="entry name" value="ABC_KpsT_Wzt"/>
    <property type="match status" value="1"/>
</dbReference>
<dbReference type="SUPFAM" id="SSF52540">
    <property type="entry name" value="P-loop containing nucleoside triphosphate hydrolases"/>
    <property type="match status" value="1"/>
</dbReference>
<gene>
    <name evidence="6" type="ORF">BTA35_0208050</name>
</gene>